<gene>
    <name evidence="1" type="ORF">Tco_1041702</name>
</gene>
<proteinExistence type="predicted"/>
<comment type="caution">
    <text evidence="1">The sequence shown here is derived from an EMBL/GenBank/DDBJ whole genome shotgun (WGS) entry which is preliminary data.</text>
</comment>
<protein>
    <submittedName>
        <fullName evidence="1">Uncharacterized protein</fullName>
    </submittedName>
</protein>
<keyword evidence="2" id="KW-1185">Reference proteome</keyword>
<evidence type="ECO:0000313" key="1">
    <source>
        <dbReference type="EMBL" id="GJT74977.1"/>
    </source>
</evidence>
<name>A0ABQ5GJA8_9ASTR</name>
<evidence type="ECO:0000313" key="2">
    <source>
        <dbReference type="Proteomes" id="UP001151760"/>
    </source>
</evidence>
<sequence>MYENGELMKMVEETGIVGRVAMHSLESKGRWVVLRCGRRLNIVGTSDDITCTGVEGSRCVYTECYSVITFTLAMGTHDFYEMSVVQGGMEGVGGHTVWVLMTVGGITRALDVKDPIGVQLRRLGRWMVNRVFWILMGSAEEERSVGFSEAVGRGYTGTESWECGWWKQGKRRLRGGIYHSAHRDIYWNIMKGAGHQGAFGSRGESVDGSRGDHSPGTRRTLGVRRVVCDRLFRDWHWETSSHMTVETVVEPDTLVVGLSYEGCLRSMRRARWAYRCLEIENWETLVEIGMRYEWKYGLTDLKEDKKSRVMMDID</sequence>
<accession>A0ABQ5GJA8</accession>
<dbReference type="Proteomes" id="UP001151760">
    <property type="component" value="Unassembled WGS sequence"/>
</dbReference>
<dbReference type="EMBL" id="BQNB010018488">
    <property type="protein sequence ID" value="GJT74977.1"/>
    <property type="molecule type" value="Genomic_DNA"/>
</dbReference>
<reference evidence="1" key="2">
    <citation type="submission" date="2022-01" db="EMBL/GenBank/DDBJ databases">
        <authorList>
            <person name="Yamashiro T."/>
            <person name="Shiraishi A."/>
            <person name="Satake H."/>
            <person name="Nakayama K."/>
        </authorList>
    </citation>
    <scope>NUCLEOTIDE SEQUENCE</scope>
</reference>
<organism evidence="1 2">
    <name type="scientific">Tanacetum coccineum</name>
    <dbReference type="NCBI Taxonomy" id="301880"/>
    <lineage>
        <taxon>Eukaryota</taxon>
        <taxon>Viridiplantae</taxon>
        <taxon>Streptophyta</taxon>
        <taxon>Embryophyta</taxon>
        <taxon>Tracheophyta</taxon>
        <taxon>Spermatophyta</taxon>
        <taxon>Magnoliopsida</taxon>
        <taxon>eudicotyledons</taxon>
        <taxon>Gunneridae</taxon>
        <taxon>Pentapetalae</taxon>
        <taxon>asterids</taxon>
        <taxon>campanulids</taxon>
        <taxon>Asterales</taxon>
        <taxon>Asteraceae</taxon>
        <taxon>Asteroideae</taxon>
        <taxon>Anthemideae</taxon>
        <taxon>Anthemidinae</taxon>
        <taxon>Tanacetum</taxon>
    </lineage>
</organism>
<reference evidence="1" key="1">
    <citation type="journal article" date="2022" name="Int. J. Mol. Sci.">
        <title>Draft Genome of Tanacetum Coccineum: Genomic Comparison of Closely Related Tanacetum-Family Plants.</title>
        <authorList>
            <person name="Yamashiro T."/>
            <person name="Shiraishi A."/>
            <person name="Nakayama K."/>
            <person name="Satake H."/>
        </authorList>
    </citation>
    <scope>NUCLEOTIDE SEQUENCE</scope>
</reference>